<accession>A0A964BNG9</accession>
<dbReference type="GO" id="GO:1990281">
    <property type="term" value="C:efflux pump complex"/>
    <property type="evidence" value="ECO:0007669"/>
    <property type="project" value="TreeGrafter"/>
</dbReference>
<dbReference type="Gene3D" id="2.40.420.20">
    <property type="match status" value="1"/>
</dbReference>
<dbReference type="Gene3D" id="1.10.287.470">
    <property type="entry name" value="Helix hairpin bin"/>
    <property type="match status" value="1"/>
</dbReference>
<proteinExistence type="inferred from homology"/>
<keyword evidence="2" id="KW-0175">Coiled coil</keyword>
<dbReference type="AlphaFoldDB" id="A0A964BNG9"/>
<reference evidence="3" key="1">
    <citation type="journal article" date="2021" name="Antonie Van Leeuwenhoek">
        <title>Draft genome and description of Waterburya agarophytonicola gen. nov. sp. nov. (Pleurocapsales, Cyanobacteria): a seaweed symbiont.</title>
        <authorList>
            <person name="Bonthond G."/>
            <person name="Shalygin S."/>
            <person name="Bayer T."/>
            <person name="Weinberger F."/>
        </authorList>
    </citation>
    <scope>NUCLEOTIDE SEQUENCE</scope>
    <source>
        <strain evidence="3">KI4</strain>
    </source>
</reference>
<sequence length="453" mass="49502">MAIIFLGSSIVITQGLLPSETKEQVNSEVDNQQFDSQSDFDVRGAAGARVKEQKTEKISVETVGSNIKANILPVETTTLKLVNSYSRHQTYTGEVVPSRTSEIGFENGGKLVRILIEEGDRVSLNTPLAQLDTANLEAQRQGLTAQKNEAQARLAELNNGATSEEINSAQAQVRDLEQQLELENIRAKRREYLYSEGAVNREELEEITFNSKALAERLANATSNLKQLQNGSRIEQVNAGQAVVDRLSAEIKNLDITIANSTLRSPFEGIVSARNFDEGSVVSPGQAVLRLVENEGLKVKVGVSIEAAHQLRVGSSQTLTIGQKEYKAKIASILPEVNASTRNLTVVLKLTSAEIGQVSPKQIARLDLIQKSEGEGYWLPVTALVKGDKGLWSCFALDKSQEDLKVERRLVELIETQNERVLVRGTLQPGDEIITEGTHRLVPGQVVNVATEG</sequence>
<evidence type="ECO:0000313" key="4">
    <source>
        <dbReference type="Proteomes" id="UP000729733"/>
    </source>
</evidence>
<dbReference type="EMBL" id="JADWDC010000004">
    <property type="protein sequence ID" value="MCC0175866.1"/>
    <property type="molecule type" value="Genomic_DNA"/>
</dbReference>
<dbReference type="InterPro" id="IPR006143">
    <property type="entry name" value="RND_pump_MFP"/>
</dbReference>
<evidence type="ECO:0000313" key="3">
    <source>
        <dbReference type="EMBL" id="MCC0175866.1"/>
    </source>
</evidence>
<comment type="caution">
    <text evidence="3">The sequence shown here is derived from an EMBL/GenBank/DDBJ whole genome shotgun (WGS) entry which is preliminary data.</text>
</comment>
<comment type="similarity">
    <text evidence="1">Belongs to the membrane fusion protein (MFP) (TC 8.A.1) family.</text>
</comment>
<dbReference type="SUPFAM" id="SSF111369">
    <property type="entry name" value="HlyD-like secretion proteins"/>
    <property type="match status" value="1"/>
</dbReference>
<name>A0A964BNG9_9CYAN</name>
<dbReference type="Gene3D" id="2.40.30.170">
    <property type="match status" value="1"/>
</dbReference>
<protein>
    <submittedName>
        <fullName evidence="3">Efflux RND transporter periplasmic adaptor subunit</fullName>
    </submittedName>
</protein>
<feature type="coiled-coil region" evidence="2">
    <location>
        <begin position="133"/>
        <end position="186"/>
    </location>
</feature>
<dbReference type="GO" id="GO:0015562">
    <property type="term" value="F:efflux transmembrane transporter activity"/>
    <property type="evidence" value="ECO:0007669"/>
    <property type="project" value="TreeGrafter"/>
</dbReference>
<organism evidence="3 4">
    <name type="scientific">Waterburya agarophytonicola KI4</name>
    <dbReference type="NCBI Taxonomy" id="2874699"/>
    <lineage>
        <taxon>Bacteria</taxon>
        <taxon>Bacillati</taxon>
        <taxon>Cyanobacteriota</taxon>
        <taxon>Cyanophyceae</taxon>
        <taxon>Pleurocapsales</taxon>
        <taxon>Hyellaceae</taxon>
        <taxon>Waterburya</taxon>
        <taxon>Waterburya agarophytonicola</taxon>
    </lineage>
</organism>
<dbReference type="Proteomes" id="UP000729733">
    <property type="component" value="Unassembled WGS sequence"/>
</dbReference>
<dbReference type="PANTHER" id="PTHR30469:SF11">
    <property type="entry name" value="BLL4320 PROTEIN"/>
    <property type="match status" value="1"/>
</dbReference>
<dbReference type="Gene3D" id="2.40.50.100">
    <property type="match status" value="1"/>
</dbReference>
<evidence type="ECO:0000256" key="1">
    <source>
        <dbReference type="ARBA" id="ARBA00009477"/>
    </source>
</evidence>
<dbReference type="RefSeq" id="WP_229638865.1">
    <property type="nucleotide sequence ID" value="NZ_JADWDC010000004.1"/>
</dbReference>
<dbReference type="PANTHER" id="PTHR30469">
    <property type="entry name" value="MULTIDRUG RESISTANCE PROTEIN MDTA"/>
    <property type="match status" value="1"/>
</dbReference>
<evidence type="ECO:0000256" key="2">
    <source>
        <dbReference type="SAM" id="Coils"/>
    </source>
</evidence>
<keyword evidence="4" id="KW-1185">Reference proteome</keyword>
<gene>
    <name evidence="3" type="ORF">I4641_02570</name>
</gene>
<dbReference type="NCBIfam" id="TIGR01730">
    <property type="entry name" value="RND_mfp"/>
    <property type="match status" value="1"/>
</dbReference>